<comment type="caution">
    <text evidence="1">The sequence shown here is derived from an EMBL/GenBank/DDBJ whole genome shotgun (WGS) entry which is preliminary data.</text>
</comment>
<accession>A0ABX2D846</accession>
<evidence type="ECO:0000313" key="2">
    <source>
        <dbReference type="Proteomes" id="UP000702425"/>
    </source>
</evidence>
<keyword evidence="2" id="KW-1185">Reference proteome</keyword>
<evidence type="ECO:0000313" key="1">
    <source>
        <dbReference type="EMBL" id="NQE38132.1"/>
    </source>
</evidence>
<gene>
    <name evidence="1" type="ORF">E5S67_05916</name>
</gene>
<name>A0ABX2D846_9CYAN</name>
<sequence>MEYPAAINLTPYQGLKPEFVDPEARLPRIQAAINLTPYQGLKLTV</sequence>
<protein>
    <submittedName>
        <fullName evidence="1">Uncharacterized protein</fullName>
    </submittedName>
</protein>
<dbReference type="EMBL" id="SRRZ01000182">
    <property type="protein sequence ID" value="NQE38132.1"/>
    <property type="molecule type" value="Genomic_DNA"/>
</dbReference>
<organism evidence="1 2">
    <name type="scientific">Microcoleus asticus IPMA8</name>
    <dbReference type="NCBI Taxonomy" id="2563858"/>
    <lineage>
        <taxon>Bacteria</taxon>
        <taxon>Bacillati</taxon>
        <taxon>Cyanobacteriota</taxon>
        <taxon>Cyanophyceae</taxon>
        <taxon>Oscillatoriophycideae</taxon>
        <taxon>Oscillatoriales</taxon>
        <taxon>Microcoleaceae</taxon>
        <taxon>Microcoleus</taxon>
        <taxon>Microcoleus asticus</taxon>
    </lineage>
</organism>
<reference evidence="1 2" key="1">
    <citation type="journal article" date="2020" name="Sci. Rep.">
        <title>A novel cyanobacterial geosmin producer, revising GeoA distribution and dispersion patterns in Bacteria.</title>
        <authorList>
            <person name="Churro C."/>
            <person name="Semedo-Aguiar A.P."/>
            <person name="Silva A.D."/>
            <person name="Pereira-Leal J.B."/>
            <person name="Leite R.B."/>
        </authorList>
    </citation>
    <scope>NUCLEOTIDE SEQUENCE [LARGE SCALE GENOMIC DNA]</scope>
    <source>
        <strain evidence="1 2">IPMA8</strain>
    </source>
</reference>
<proteinExistence type="predicted"/>
<dbReference type="Proteomes" id="UP000702425">
    <property type="component" value="Unassembled WGS sequence"/>
</dbReference>